<sequence length="139" mass="14187">MADANIDANNEQQREAAASSTAGSTPRAAAGGASGPVPKRGRRGGRAPSNPAAAHGSGSSVGCSLRGLPCRCSQCRSMGSAEAPPHIHCAEGVEMRSNALRDNSNIDPIFSVWEFNVGTVVSSIASTNEVLVALGNTRR</sequence>
<reference evidence="2" key="1">
    <citation type="submission" date="2021-01" db="EMBL/GenBank/DDBJ databases">
        <authorList>
            <person name="Corre E."/>
            <person name="Pelletier E."/>
            <person name="Niang G."/>
            <person name="Scheremetjew M."/>
            <person name="Finn R."/>
            <person name="Kale V."/>
            <person name="Holt S."/>
            <person name="Cochrane G."/>
            <person name="Meng A."/>
            <person name="Brown T."/>
            <person name="Cohen L."/>
        </authorList>
    </citation>
    <scope>NUCLEOTIDE SEQUENCE</scope>
    <source>
        <strain evidence="2">CCMP3303</strain>
    </source>
</reference>
<gene>
    <name evidence="2" type="ORF">MPOL1434_LOCUS5903</name>
</gene>
<dbReference type="EMBL" id="HBEJ01010030">
    <property type="protein sequence ID" value="CAD8370309.1"/>
    <property type="molecule type" value="Transcribed_RNA"/>
</dbReference>
<name>A0A7S0AQD5_9STRA</name>
<evidence type="ECO:0000256" key="1">
    <source>
        <dbReference type="SAM" id="MobiDB-lite"/>
    </source>
</evidence>
<proteinExistence type="predicted"/>
<accession>A0A7S0AQD5</accession>
<dbReference type="AlphaFoldDB" id="A0A7S0AQD5"/>
<protein>
    <submittedName>
        <fullName evidence="2">Uncharacterized protein</fullName>
    </submittedName>
</protein>
<feature type="region of interest" description="Disordered" evidence="1">
    <location>
        <begin position="1"/>
        <end position="65"/>
    </location>
</feature>
<organism evidence="2">
    <name type="scientific">Minutocellus polymorphus</name>
    <dbReference type="NCBI Taxonomy" id="265543"/>
    <lineage>
        <taxon>Eukaryota</taxon>
        <taxon>Sar</taxon>
        <taxon>Stramenopiles</taxon>
        <taxon>Ochrophyta</taxon>
        <taxon>Bacillariophyta</taxon>
        <taxon>Mediophyceae</taxon>
        <taxon>Cymatosirophycidae</taxon>
        <taxon>Cymatosirales</taxon>
        <taxon>Cymatosiraceae</taxon>
        <taxon>Minutocellus</taxon>
    </lineage>
</organism>
<evidence type="ECO:0000313" key="2">
    <source>
        <dbReference type="EMBL" id="CAD8370309.1"/>
    </source>
</evidence>